<keyword evidence="2" id="KW-0812">Transmembrane</keyword>
<gene>
    <name evidence="3" type="ORF">PSQ39_08035</name>
</gene>
<keyword evidence="2" id="KW-0472">Membrane</keyword>
<name>A0ABT5MHB7_9BURK</name>
<feature type="transmembrane region" description="Helical" evidence="2">
    <location>
        <begin position="68"/>
        <end position="89"/>
    </location>
</feature>
<feature type="region of interest" description="Disordered" evidence="1">
    <location>
        <begin position="263"/>
        <end position="282"/>
    </location>
</feature>
<feature type="region of interest" description="Disordered" evidence="1">
    <location>
        <begin position="33"/>
        <end position="61"/>
    </location>
</feature>
<reference evidence="3 4" key="1">
    <citation type="submission" date="2023-02" db="EMBL/GenBank/DDBJ databases">
        <title>Bacterial whole genome sequence for Curvibacter sp. HBC28.</title>
        <authorList>
            <person name="Le V."/>
            <person name="Ko S.-R."/>
            <person name="Ahn C.-Y."/>
            <person name="Oh H.-M."/>
        </authorList>
    </citation>
    <scope>NUCLEOTIDE SEQUENCE [LARGE SCALE GENOMIC DNA]</scope>
    <source>
        <strain evidence="3 4">HBC28</strain>
    </source>
</reference>
<sequence length="407" mass="44120">MKRFCHACGTEQALDATFCEECGETLRPPRSAAGAAAQIASAPAPAPSAGAPSARPGRQRRPWTPKTLALVAAAAVLVLGGGGAAWWALASRDATEAELREGLKDWLATDAKKQLNRPCLSNFDYAKSPVYIDAGNQQAVDWLTALTQAELYTGPDPVVQQGLFGARLLRYEKTPKAAQFVSGRQLCAASTLGLESLKFDPKAVLKQEGQRIQPGTARILWADRADWSLVAPFKSEFDGQFSTEERAVRWIAQDQGWRALTQAEQEAAQAKLPRGGDQGHQTDADGVSLWGRLSGLFSGLTGSTPESVAEAAFRAQQDCDPKRFSEYFREPSITQEVMQTQMTMYCAIQARSADKGDKIASLKSTRVGGAGDKVRVRLDVTFASGKTDSQVLIVEKVDGRWWSRLNL</sequence>
<dbReference type="Gene3D" id="3.10.450.50">
    <property type="match status" value="1"/>
</dbReference>
<protein>
    <submittedName>
        <fullName evidence="3">Zinc ribbon domain-containing protein</fullName>
    </submittedName>
</protein>
<dbReference type="Proteomes" id="UP001528672">
    <property type="component" value="Unassembled WGS sequence"/>
</dbReference>
<evidence type="ECO:0000313" key="3">
    <source>
        <dbReference type="EMBL" id="MDD0814575.1"/>
    </source>
</evidence>
<feature type="compositionally biased region" description="Low complexity" evidence="1">
    <location>
        <begin position="33"/>
        <end position="56"/>
    </location>
</feature>
<keyword evidence="2" id="KW-1133">Transmembrane helix</keyword>
<proteinExistence type="predicted"/>
<keyword evidence="4" id="KW-1185">Reference proteome</keyword>
<dbReference type="RefSeq" id="WP_273926213.1">
    <property type="nucleotide sequence ID" value="NZ_JAQSIO010000002.1"/>
</dbReference>
<dbReference type="EMBL" id="JAQSIO010000002">
    <property type="protein sequence ID" value="MDD0814575.1"/>
    <property type="molecule type" value="Genomic_DNA"/>
</dbReference>
<evidence type="ECO:0000256" key="2">
    <source>
        <dbReference type="SAM" id="Phobius"/>
    </source>
</evidence>
<organism evidence="3 4">
    <name type="scientific">Curvibacter microcysteis</name>
    <dbReference type="NCBI Taxonomy" id="3026419"/>
    <lineage>
        <taxon>Bacteria</taxon>
        <taxon>Pseudomonadati</taxon>
        <taxon>Pseudomonadota</taxon>
        <taxon>Betaproteobacteria</taxon>
        <taxon>Burkholderiales</taxon>
        <taxon>Comamonadaceae</taxon>
        <taxon>Curvibacter</taxon>
    </lineage>
</organism>
<accession>A0ABT5MHB7</accession>
<comment type="caution">
    <text evidence="3">The sequence shown here is derived from an EMBL/GenBank/DDBJ whole genome shotgun (WGS) entry which is preliminary data.</text>
</comment>
<evidence type="ECO:0000256" key="1">
    <source>
        <dbReference type="SAM" id="MobiDB-lite"/>
    </source>
</evidence>
<evidence type="ECO:0000313" key="4">
    <source>
        <dbReference type="Proteomes" id="UP001528672"/>
    </source>
</evidence>